<dbReference type="EMBL" id="JBHLTS010000018">
    <property type="protein sequence ID" value="MFC0513847.1"/>
    <property type="molecule type" value="Genomic_DNA"/>
</dbReference>
<evidence type="ECO:0000256" key="3">
    <source>
        <dbReference type="RuleBase" id="RU004514"/>
    </source>
</evidence>
<protein>
    <recommendedName>
        <fullName evidence="2">Pyridoxal phosphate homeostasis protein</fullName>
        <shortName evidence="2">PLP homeostasis protein</shortName>
    </recommendedName>
</protein>
<proteinExistence type="inferred from homology"/>
<keyword evidence="6" id="KW-1185">Reference proteome</keyword>
<gene>
    <name evidence="5" type="ORF">ACFFGT_06540</name>
</gene>
<evidence type="ECO:0000256" key="1">
    <source>
        <dbReference type="ARBA" id="ARBA00022898"/>
    </source>
</evidence>
<dbReference type="Pfam" id="PF01168">
    <property type="entry name" value="Ala_racemase_N"/>
    <property type="match status" value="1"/>
</dbReference>
<sequence length="229" mass="26091">MSIADNIKSLKKETEADKVILLAVSKTKSVADVQEAYDAGQRLFGENIVQEMVEKHEQLPKDIEWHLIGHLQTNKVKYIAPFVSMIQSVDSLKLLHEINKHAEKAGRVIDCLLQIYIADEETKYGLGLDEAIELLRSDEFAAMNNIRIRGLMGIATNTDNVKQIKEEYYELNTFFEGIKLSYFRKEESFDILSMGMSSDYKLAIEQGSNMVRLGSTIFGGRVIKHWKNN</sequence>
<evidence type="ECO:0000313" key="5">
    <source>
        <dbReference type="EMBL" id="MFC0513847.1"/>
    </source>
</evidence>
<evidence type="ECO:0000259" key="4">
    <source>
        <dbReference type="Pfam" id="PF01168"/>
    </source>
</evidence>
<dbReference type="InterPro" id="IPR011078">
    <property type="entry name" value="PyrdxlP_homeostasis"/>
</dbReference>
<dbReference type="NCBIfam" id="TIGR00044">
    <property type="entry name" value="YggS family pyridoxal phosphate-dependent enzyme"/>
    <property type="match status" value="1"/>
</dbReference>
<accession>A0ABV6L298</accession>
<reference evidence="5 6" key="1">
    <citation type="submission" date="2024-09" db="EMBL/GenBank/DDBJ databases">
        <authorList>
            <person name="Sun Q."/>
            <person name="Mori K."/>
        </authorList>
    </citation>
    <scope>NUCLEOTIDE SEQUENCE [LARGE SCALE GENOMIC DNA]</scope>
    <source>
        <strain evidence="5 6">NCAIM B.02415</strain>
    </source>
</reference>
<comment type="caution">
    <text evidence="5">The sequence shown here is derived from an EMBL/GenBank/DDBJ whole genome shotgun (WGS) entry which is preliminary data.</text>
</comment>
<evidence type="ECO:0000313" key="6">
    <source>
        <dbReference type="Proteomes" id="UP001589828"/>
    </source>
</evidence>
<comment type="function">
    <text evidence="2">Pyridoxal 5'-phosphate (PLP)-binding protein, which is involved in PLP homeostasis.</text>
</comment>
<dbReference type="Proteomes" id="UP001589828">
    <property type="component" value="Unassembled WGS sequence"/>
</dbReference>
<dbReference type="SUPFAM" id="SSF51419">
    <property type="entry name" value="PLP-binding barrel"/>
    <property type="match status" value="1"/>
</dbReference>
<name>A0ABV6L298_9SPHI</name>
<dbReference type="Gene3D" id="3.20.20.10">
    <property type="entry name" value="Alanine racemase"/>
    <property type="match status" value="1"/>
</dbReference>
<dbReference type="PIRSF" id="PIRSF004848">
    <property type="entry name" value="YBL036c_PLPDEIII"/>
    <property type="match status" value="1"/>
</dbReference>
<comment type="similarity">
    <text evidence="2 3">Belongs to the pyridoxal phosphate-binding protein YggS/PROSC family.</text>
</comment>
<dbReference type="InterPro" id="IPR029066">
    <property type="entry name" value="PLP-binding_barrel"/>
</dbReference>
<feature type="domain" description="Alanine racemase N-terminal" evidence="4">
    <location>
        <begin position="3"/>
        <end position="221"/>
    </location>
</feature>
<feature type="modified residue" description="N6-(pyridoxal phosphate)lysine" evidence="2">
    <location>
        <position position="26"/>
    </location>
</feature>
<keyword evidence="1 2" id="KW-0663">Pyridoxal phosphate</keyword>
<dbReference type="CDD" id="cd00635">
    <property type="entry name" value="PLPDE_III_YBL036c_like"/>
    <property type="match status" value="1"/>
</dbReference>
<dbReference type="PANTHER" id="PTHR10146">
    <property type="entry name" value="PROLINE SYNTHETASE CO-TRANSCRIBED BACTERIAL HOMOLOG PROTEIN"/>
    <property type="match status" value="1"/>
</dbReference>
<dbReference type="InterPro" id="IPR001608">
    <property type="entry name" value="Ala_racemase_N"/>
</dbReference>
<organism evidence="5 6">
    <name type="scientific">Mucilaginibacter angelicae</name>
    <dbReference type="NCBI Taxonomy" id="869718"/>
    <lineage>
        <taxon>Bacteria</taxon>
        <taxon>Pseudomonadati</taxon>
        <taxon>Bacteroidota</taxon>
        <taxon>Sphingobacteriia</taxon>
        <taxon>Sphingobacteriales</taxon>
        <taxon>Sphingobacteriaceae</taxon>
        <taxon>Mucilaginibacter</taxon>
    </lineage>
</organism>
<dbReference type="PANTHER" id="PTHR10146:SF14">
    <property type="entry name" value="PYRIDOXAL PHOSPHATE HOMEOSTASIS PROTEIN"/>
    <property type="match status" value="1"/>
</dbReference>
<dbReference type="RefSeq" id="WP_377021708.1">
    <property type="nucleotide sequence ID" value="NZ_JBHLTS010000018.1"/>
</dbReference>
<dbReference type="HAMAP" id="MF_02087">
    <property type="entry name" value="PLP_homeostasis"/>
    <property type="match status" value="1"/>
</dbReference>
<evidence type="ECO:0000256" key="2">
    <source>
        <dbReference type="HAMAP-Rule" id="MF_02087"/>
    </source>
</evidence>